<proteinExistence type="evidence at transcript level"/>
<feature type="non-terminal residue" evidence="1">
    <location>
        <position position="95"/>
    </location>
</feature>
<organism evidence="1">
    <name type="scientific">Rhodnius prolixus</name>
    <name type="common">Triatomid bug</name>
    <dbReference type="NCBI Taxonomy" id="13249"/>
    <lineage>
        <taxon>Eukaryota</taxon>
        <taxon>Metazoa</taxon>
        <taxon>Ecdysozoa</taxon>
        <taxon>Arthropoda</taxon>
        <taxon>Hexapoda</taxon>
        <taxon>Insecta</taxon>
        <taxon>Pterygota</taxon>
        <taxon>Neoptera</taxon>
        <taxon>Paraneoptera</taxon>
        <taxon>Hemiptera</taxon>
        <taxon>Heteroptera</taxon>
        <taxon>Panheteroptera</taxon>
        <taxon>Cimicomorpha</taxon>
        <taxon>Reduviidae</taxon>
        <taxon>Triatominae</taxon>
        <taxon>Rhodnius</taxon>
    </lineage>
</organism>
<accession>G1K0H5</accession>
<name>G1K0H5_RHOPR</name>
<evidence type="ECO:0000313" key="1">
    <source>
        <dbReference type="EMBL" id="AEL79286.1"/>
    </source>
</evidence>
<dbReference type="EMBL" id="JO495057">
    <property type="protein sequence ID" value="AEL79286.1"/>
    <property type="molecule type" value="mRNA"/>
</dbReference>
<dbReference type="AlphaFoldDB" id="G1K0H5"/>
<feature type="non-terminal residue" evidence="1">
    <location>
        <position position="1"/>
    </location>
</feature>
<protein>
    <submittedName>
        <fullName evidence="1">Uncharacterized protein</fullName>
    </submittedName>
</protein>
<sequence length="95" mass="11389">KKKSTSKVKSLPSIDLKLNNLSNFPVNNLTSREILYICNYKNLTFERFFFLGKDNQKWRTKEIFKNGGFRKPLLNYGKEKYPNNLKSYVKRKRFC</sequence>
<reference evidence="1" key="1">
    <citation type="journal article" date="2011" name="Insect Biochem. Mol. Biol.">
        <title>Transcriptome and gene expression profile of ovarian follicle tissue of the triatomine bug Rhodnius prolixus.</title>
        <authorList>
            <person name="Medeiros M.N."/>
            <person name="Logullo R."/>
            <person name="Ramos I.B."/>
            <person name="Sorgine M.H."/>
            <person name="Paiva-Silva G.O."/>
            <person name="Mesquita R.D."/>
            <person name="Machado E.A."/>
            <person name="Coutinho M.A."/>
            <person name="Masuda H."/>
            <person name="Capurro M.L."/>
            <person name="Ribeiro J.M."/>
            <person name="Cardoso Braz G.R."/>
            <person name="Oliveira P.L."/>
        </authorList>
    </citation>
    <scope>NUCLEOTIDE SEQUENCE</scope>
    <source>
        <tissue evidence="1">Ovary</tissue>
    </source>
</reference>